<evidence type="ECO:0000313" key="1">
    <source>
        <dbReference type="EMBL" id="MFC4232704.1"/>
    </source>
</evidence>
<dbReference type="PANTHER" id="PTHR38477:SF1">
    <property type="entry name" value="MUREIN L,D-TRANSPEPTIDASE CATALYTIC DOMAIN FAMILY PROTEIN"/>
    <property type="match status" value="1"/>
</dbReference>
<dbReference type="RefSeq" id="WP_379014666.1">
    <property type="nucleotide sequence ID" value="NZ_JBHSDC010000024.1"/>
</dbReference>
<keyword evidence="2" id="KW-1185">Reference proteome</keyword>
<sequence length="241" mass="26781">MQIQDFTKWGLLAFVMAFTFNRAAISSTENHTTVLATTYIKPDSTQWFLYDSLQLNLKGLSKEAYNYALSGYNKLLQAGKIKNDQTLTIIDFSLPSTAKRLFVIDLKLGEVLFNTLVSHGKNSGKAIASQFSNKANSYKSSLGFYITSNTYIGKHGLSLRLEGEEKGINDNALHRGIVMHCADYVTEDLINSQGYIGRSEGCPAVPPQEHEAIINTIKEGSCLFIYCPVKQYLAKSRLIEG</sequence>
<dbReference type="EMBL" id="JBHSDC010000024">
    <property type="protein sequence ID" value="MFC4232704.1"/>
    <property type="molecule type" value="Genomic_DNA"/>
</dbReference>
<name>A0ABV8PX84_9BACT</name>
<gene>
    <name evidence="1" type="ORF">ACFOW1_12445</name>
</gene>
<proteinExistence type="predicted"/>
<dbReference type="PANTHER" id="PTHR38477">
    <property type="entry name" value="HYPOTHETICAL EXPORTED PROTEIN"/>
    <property type="match status" value="1"/>
</dbReference>
<organism evidence="1 2">
    <name type="scientific">Parasediminibacterium paludis</name>
    <dbReference type="NCBI Taxonomy" id="908966"/>
    <lineage>
        <taxon>Bacteria</taxon>
        <taxon>Pseudomonadati</taxon>
        <taxon>Bacteroidota</taxon>
        <taxon>Chitinophagia</taxon>
        <taxon>Chitinophagales</taxon>
        <taxon>Chitinophagaceae</taxon>
        <taxon>Parasediminibacterium</taxon>
    </lineage>
</organism>
<dbReference type="Pfam" id="PF13645">
    <property type="entry name" value="YkuD_2"/>
    <property type="match status" value="1"/>
</dbReference>
<reference evidence="2" key="1">
    <citation type="journal article" date="2019" name="Int. J. Syst. Evol. Microbiol.">
        <title>The Global Catalogue of Microorganisms (GCM) 10K type strain sequencing project: providing services to taxonomists for standard genome sequencing and annotation.</title>
        <authorList>
            <consortium name="The Broad Institute Genomics Platform"/>
            <consortium name="The Broad Institute Genome Sequencing Center for Infectious Disease"/>
            <person name="Wu L."/>
            <person name="Ma J."/>
        </authorList>
    </citation>
    <scope>NUCLEOTIDE SEQUENCE [LARGE SCALE GENOMIC DNA]</scope>
    <source>
        <strain evidence="2">CECT 8010</strain>
    </source>
</reference>
<dbReference type="Proteomes" id="UP001595906">
    <property type="component" value="Unassembled WGS sequence"/>
</dbReference>
<accession>A0ABV8PX84</accession>
<comment type="caution">
    <text evidence="1">The sequence shown here is derived from an EMBL/GenBank/DDBJ whole genome shotgun (WGS) entry which is preliminary data.</text>
</comment>
<protein>
    <submittedName>
        <fullName evidence="1">Murein L,D-transpeptidase catalytic domain family protein</fullName>
    </submittedName>
</protein>
<evidence type="ECO:0000313" key="2">
    <source>
        <dbReference type="Proteomes" id="UP001595906"/>
    </source>
</evidence>
<dbReference type="InterPro" id="IPR032676">
    <property type="entry name" value="YkuD_2"/>
</dbReference>